<keyword evidence="9 11" id="KW-0739">Sodium transport</keyword>
<comment type="caution">
    <text evidence="12">The sequence shown here is derived from an EMBL/GenBank/DDBJ whole genome shotgun (WGS) entry which is preliminary data.</text>
</comment>
<dbReference type="PRINTS" id="PR01078">
    <property type="entry name" value="AMINACHANNEL"/>
</dbReference>
<evidence type="ECO:0000313" key="13">
    <source>
        <dbReference type="Proteomes" id="UP000735302"/>
    </source>
</evidence>
<gene>
    <name evidence="12" type="ORF">PoB_003136100</name>
</gene>
<evidence type="ECO:0000256" key="10">
    <source>
        <dbReference type="ARBA" id="ARBA00023303"/>
    </source>
</evidence>
<name>A0AAV4A0V6_9GAST</name>
<dbReference type="AlphaFoldDB" id="A0AAV4A0V6"/>
<evidence type="ECO:0000256" key="8">
    <source>
        <dbReference type="ARBA" id="ARBA00023136"/>
    </source>
</evidence>
<keyword evidence="6" id="KW-0915">Sodium</keyword>
<reference evidence="12 13" key="1">
    <citation type="journal article" date="2021" name="Elife">
        <title>Chloroplast acquisition without the gene transfer in kleptoplastic sea slugs, Plakobranchus ocellatus.</title>
        <authorList>
            <person name="Maeda T."/>
            <person name="Takahashi S."/>
            <person name="Yoshida T."/>
            <person name="Shimamura S."/>
            <person name="Takaki Y."/>
            <person name="Nagai Y."/>
            <person name="Toyoda A."/>
            <person name="Suzuki Y."/>
            <person name="Arimoto A."/>
            <person name="Ishii H."/>
            <person name="Satoh N."/>
            <person name="Nishiyama T."/>
            <person name="Hasebe M."/>
            <person name="Maruyama T."/>
            <person name="Minagawa J."/>
            <person name="Obokata J."/>
            <person name="Shigenobu S."/>
        </authorList>
    </citation>
    <scope>NUCLEOTIDE SEQUENCE [LARGE SCALE GENOMIC DNA]</scope>
</reference>
<keyword evidence="3 11" id="KW-0894">Sodium channel</keyword>
<dbReference type="InterPro" id="IPR001873">
    <property type="entry name" value="ENaC"/>
</dbReference>
<evidence type="ECO:0000256" key="7">
    <source>
        <dbReference type="ARBA" id="ARBA00023065"/>
    </source>
</evidence>
<organism evidence="12 13">
    <name type="scientific">Plakobranchus ocellatus</name>
    <dbReference type="NCBI Taxonomy" id="259542"/>
    <lineage>
        <taxon>Eukaryota</taxon>
        <taxon>Metazoa</taxon>
        <taxon>Spiralia</taxon>
        <taxon>Lophotrochozoa</taxon>
        <taxon>Mollusca</taxon>
        <taxon>Gastropoda</taxon>
        <taxon>Heterobranchia</taxon>
        <taxon>Euthyneura</taxon>
        <taxon>Panpulmonata</taxon>
        <taxon>Sacoglossa</taxon>
        <taxon>Placobranchoidea</taxon>
        <taxon>Plakobranchidae</taxon>
        <taxon>Plakobranchus</taxon>
    </lineage>
</organism>
<evidence type="ECO:0000256" key="1">
    <source>
        <dbReference type="ARBA" id="ARBA00004141"/>
    </source>
</evidence>
<proteinExistence type="inferred from homology"/>
<evidence type="ECO:0000256" key="2">
    <source>
        <dbReference type="ARBA" id="ARBA00022448"/>
    </source>
</evidence>
<dbReference type="EMBL" id="BLXT01003742">
    <property type="protein sequence ID" value="GFO04856.1"/>
    <property type="molecule type" value="Genomic_DNA"/>
</dbReference>
<evidence type="ECO:0000313" key="12">
    <source>
        <dbReference type="EMBL" id="GFO04856.1"/>
    </source>
</evidence>
<keyword evidence="2 11" id="KW-0813">Transport</keyword>
<keyword evidence="4 11" id="KW-0812">Transmembrane</keyword>
<dbReference type="Proteomes" id="UP000735302">
    <property type="component" value="Unassembled WGS sequence"/>
</dbReference>
<dbReference type="GO" id="GO:0005886">
    <property type="term" value="C:plasma membrane"/>
    <property type="evidence" value="ECO:0007669"/>
    <property type="project" value="TreeGrafter"/>
</dbReference>
<evidence type="ECO:0000256" key="9">
    <source>
        <dbReference type="ARBA" id="ARBA00023201"/>
    </source>
</evidence>
<dbReference type="Pfam" id="PF00858">
    <property type="entry name" value="ASC"/>
    <property type="match status" value="1"/>
</dbReference>
<comment type="subcellular location">
    <subcellularLocation>
        <location evidence="1">Membrane</location>
        <topology evidence="1">Multi-pass membrane protein</topology>
    </subcellularLocation>
</comment>
<evidence type="ECO:0000256" key="11">
    <source>
        <dbReference type="RuleBase" id="RU000679"/>
    </source>
</evidence>
<evidence type="ECO:0000256" key="5">
    <source>
        <dbReference type="ARBA" id="ARBA00022989"/>
    </source>
</evidence>
<protein>
    <submittedName>
        <fullName evidence="12">Acid-sensing ion channel 3</fullName>
    </submittedName>
</protein>
<dbReference type="Gene3D" id="1.10.287.770">
    <property type="entry name" value="YojJ-like"/>
    <property type="match status" value="1"/>
</dbReference>
<comment type="similarity">
    <text evidence="11">Belongs to the amiloride-sensitive sodium channel (TC 1.A.6) family.</text>
</comment>
<evidence type="ECO:0000256" key="6">
    <source>
        <dbReference type="ARBA" id="ARBA00023053"/>
    </source>
</evidence>
<dbReference type="GO" id="GO:0015280">
    <property type="term" value="F:ligand-gated sodium channel activity"/>
    <property type="evidence" value="ECO:0007669"/>
    <property type="project" value="TreeGrafter"/>
</dbReference>
<evidence type="ECO:0000256" key="3">
    <source>
        <dbReference type="ARBA" id="ARBA00022461"/>
    </source>
</evidence>
<keyword evidence="7 11" id="KW-0406">Ion transport</keyword>
<keyword evidence="13" id="KW-1185">Reference proteome</keyword>
<dbReference type="PANTHER" id="PTHR11690">
    <property type="entry name" value="AMILORIDE-SENSITIVE SODIUM CHANNEL-RELATED"/>
    <property type="match status" value="1"/>
</dbReference>
<sequence length="130" mass="14723">MCDCPRPCSFIRYSVALSASQLPSLASLPFTMKYLNFTDEKKLRENILELRVYFESDLVRRESHVAQYTAQTYLSSLGGQMGICMGASLISLVELLEALMYTGLVLSRRCLNKLRTVAQREQSKTDATRN</sequence>
<keyword evidence="10 11" id="KW-0407">Ion channel</keyword>
<keyword evidence="5" id="KW-1133">Transmembrane helix</keyword>
<evidence type="ECO:0000256" key="4">
    <source>
        <dbReference type="ARBA" id="ARBA00022692"/>
    </source>
</evidence>
<keyword evidence="8" id="KW-0472">Membrane</keyword>
<accession>A0AAV4A0V6</accession>